<organism evidence="2 3">
    <name type="scientific">Nannochloropsis gaditana</name>
    <dbReference type="NCBI Taxonomy" id="72520"/>
    <lineage>
        <taxon>Eukaryota</taxon>
        <taxon>Sar</taxon>
        <taxon>Stramenopiles</taxon>
        <taxon>Ochrophyta</taxon>
        <taxon>Eustigmatophyceae</taxon>
        <taxon>Eustigmatales</taxon>
        <taxon>Monodopsidaceae</taxon>
        <taxon>Nannochloropsis</taxon>
    </lineage>
</organism>
<evidence type="ECO:0000313" key="3">
    <source>
        <dbReference type="Proteomes" id="UP000019335"/>
    </source>
</evidence>
<protein>
    <submittedName>
        <fullName evidence="2">Uncharacterized protein</fullName>
    </submittedName>
</protein>
<evidence type="ECO:0000256" key="1">
    <source>
        <dbReference type="SAM" id="MobiDB-lite"/>
    </source>
</evidence>
<name>W7TRB4_9STRA</name>
<gene>
    <name evidence="2" type="ORF">Naga_100849g1</name>
</gene>
<sequence>MHEHKPPYLDRIARPVSTPWLRLSLALLTTQCRLWHAPLVAFFRGRKRKVLDSLLSYDDLLPPPHRTVCPPSPLLRQAAGAWLDKLEAGLADLVRFEVLRLRQSEVILVPLDLRPQTLLRQPSLALDARDFCCGLVLNALDLRLVAGDVCCGLVLNALDLRRCLVLNALDLRLVEMMDRHSALPICMNTSHLTSTGLRAPSPRHGSRFRGQAA</sequence>
<proteinExistence type="predicted"/>
<dbReference type="Proteomes" id="UP000019335">
    <property type="component" value="Chromosome 18"/>
</dbReference>
<accession>W7TRB4</accession>
<reference evidence="2 3" key="1">
    <citation type="journal article" date="2014" name="Mol. Plant">
        <title>Chromosome Scale Genome Assembly and Transcriptome Profiling of Nannochloropsis gaditana in Nitrogen Depletion.</title>
        <authorList>
            <person name="Corteggiani Carpinelli E."/>
            <person name="Telatin A."/>
            <person name="Vitulo N."/>
            <person name="Forcato C."/>
            <person name="D'Angelo M."/>
            <person name="Schiavon R."/>
            <person name="Vezzi A."/>
            <person name="Giacometti G.M."/>
            <person name="Morosinotto T."/>
            <person name="Valle G."/>
        </authorList>
    </citation>
    <scope>NUCLEOTIDE SEQUENCE [LARGE SCALE GENOMIC DNA]</scope>
    <source>
        <strain evidence="2 3">B-31</strain>
    </source>
</reference>
<keyword evidence="3" id="KW-1185">Reference proteome</keyword>
<dbReference type="AlphaFoldDB" id="W7TRB4"/>
<evidence type="ECO:0000313" key="2">
    <source>
        <dbReference type="EMBL" id="EWM23031.1"/>
    </source>
</evidence>
<comment type="caution">
    <text evidence="2">The sequence shown here is derived from an EMBL/GenBank/DDBJ whole genome shotgun (WGS) entry which is preliminary data.</text>
</comment>
<feature type="region of interest" description="Disordered" evidence="1">
    <location>
        <begin position="194"/>
        <end position="213"/>
    </location>
</feature>
<dbReference type="EMBL" id="AZIL01001894">
    <property type="protein sequence ID" value="EWM23031.1"/>
    <property type="molecule type" value="Genomic_DNA"/>
</dbReference>